<feature type="transmembrane region" description="Helical" evidence="9">
    <location>
        <begin position="397"/>
        <end position="418"/>
    </location>
</feature>
<evidence type="ECO:0000313" key="11">
    <source>
        <dbReference type="EMBL" id="PJZ72038.1"/>
    </source>
</evidence>
<reference evidence="12 13" key="1">
    <citation type="submission" date="2017-07" db="EMBL/GenBank/DDBJ databases">
        <title>Leptospira spp. isolated from tropical soils.</title>
        <authorList>
            <person name="Thibeaux R."/>
            <person name="Iraola G."/>
            <person name="Ferres I."/>
            <person name="Bierque E."/>
            <person name="Girault D."/>
            <person name="Soupe-Gilbert M.-E."/>
            <person name="Picardeau M."/>
            <person name="Goarant C."/>
        </authorList>
    </citation>
    <scope>NUCLEOTIDE SEQUENCE [LARGE SCALE GENOMIC DNA]</scope>
    <source>
        <strain evidence="11 13">FH1-B-B1</strain>
        <strain evidence="10 12">FH1-B-C1</strain>
    </source>
</reference>
<comment type="subcellular location">
    <subcellularLocation>
        <location evidence="1">Cell membrane</location>
        <topology evidence="1">Multi-pass membrane protein</topology>
    </subcellularLocation>
    <subcellularLocation>
        <location evidence="8">Membrane</location>
        <topology evidence="8">Multi-pass membrane protein</topology>
    </subcellularLocation>
</comment>
<dbReference type="EMBL" id="NPDZ01000014">
    <property type="protein sequence ID" value="PJZ72038.1"/>
    <property type="molecule type" value="Genomic_DNA"/>
</dbReference>
<evidence type="ECO:0000256" key="4">
    <source>
        <dbReference type="ARBA" id="ARBA00022692"/>
    </source>
</evidence>
<feature type="transmembrane region" description="Helical" evidence="9">
    <location>
        <begin position="52"/>
        <end position="73"/>
    </location>
</feature>
<dbReference type="OrthoDB" id="9772725at2"/>
<dbReference type="PROSITE" id="PS01023">
    <property type="entry name" value="PTR2_2"/>
    <property type="match status" value="1"/>
</dbReference>
<dbReference type="SUPFAM" id="SSF103473">
    <property type="entry name" value="MFS general substrate transporter"/>
    <property type="match status" value="1"/>
</dbReference>
<evidence type="ECO:0000256" key="3">
    <source>
        <dbReference type="ARBA" id="ARBA00022475"/>
    </source>
</evidence>
<feature type="transmembrane region" description="Helical" evidence="9">
    <location>
        <begin position="144"/>
        <end position="166"/>
    </location>
</feature>
<feature type="transmembrane region" description="Helical" evidence="9">
    <location>
        <begin position="82"/>
        <end position="99"/>
    </location>
</feature>
<feature type="transmembrane region" description="Helical" evidence="9">
    <location>
        <begin position="365"/>
        <end position="385"/>
    </location>
</feature>
<dbReference type="NCBIfam" id="TIGR00924">
    <property type="entry name" value="yjdL_sub1_fam"/>
    <property type="match status" value="2"/>
</dbReference>
<comment type="similarity">
    <text evidence="8">Belongs to the major facilitator superfamily. Proton-dependent oligopeptide transporter (POT/PTR) (TC 2.A.17) family.</text>
</comment>
<evidence type="ECO:0000256" key="5">
    <source>
        <dbReference type="ARBA" id="ARBA00022856"/>
    </source>
</evidence>
<dbReference type="PANTHER" id="PTHR23517">
    <property type="entry name" value="RESISTANCE PROTEIN MDTM, PUTATIVE-RELATED-RELATED"/>
    <property type="match status" value="1"/>
</dbReference>
<dbReference type="Proteomes" id="UP000231990">
    <property type="component" value="Unassembled WGS sequence"/>
</dbReference>
<protein>
    <submittedName>
        <fullName evidence="11">MFS transporter</fullName>
    </submittedName>
</protein>
<proteinExistence type="inferred from homology"/>
<keyword evidence="5" id="KW-0571">Peptide transport</keyword>
<dbReference type="InterPro" id="IPR050171">
    <property type="entry name" value="MFS_Transporters"/>
</dbReference>
<evidence type="ECO:0000313" key="10">
    <source>
        <dbReference type="EMBL" id="PJZ69523.1"/>
    </source>
</evidence>
<name>A0A2M9ZJ06_9LEPT</name>
<keyword evidence="2 8" id="KW-0813">Transport</keyword>
<dbReference type="Pfam" id="PF00854">
    <property type="entry name" value="PTR2"/>
    <property type="match status" value="2"/>
</dbReference>
<sequence length="430" mass="48020">MEIESQGKLTHPKGLRILFLVEMWERFSYYGMRALLILFLTKSWSLSDSEAGRIYGIYTALVYVTPILGGFLADRYLGYKSSIYIGGILIMLGHISLAIERSGIFFLGLGFLILGNGFFKPCISTVVGKIYELEGKIDLKDAGFTIFYIGINLGAFVGSVICGFLGEKIGWHFGFGAAAIGMLFGLVMFTFQNNNIPQDAFRISLPQNQEKNADLNLQIDGDRIFAILVFSASSVAFWACFEQMGSSLNLFTDRYLDRNVFGYEIPASIFQSLNPLLIIALAPIVAWFWKFLETRNLHPETTLKFSFGMWILALGFALLSIGTFLPTEKLSIWWIFGAVLLHTIGELFVSPVGLSLVTKLSPIRFVSMMLGIWFLANFFGHLLAGELAGLMGKREDLPGFFLIFVGIPGVIGFVLFLIRKQLQAWMHGVR</sequence>
<evidence type="ECO:0000256" key="7">
    <source>
        <dbReference type="ARBA" id="ARBA00023136"/>
    </source>
</evidence>
<feature type="transmembrane region" description="Helical" evidence="9">
    <location>
        <begin position="105"/>
        <end position="123"/>
    </location>
</feature>
<keyword evidence="5" id="KW-0653">Protein transport</keyword>
<evidence type="ECO:0000313" key="13">
    <source>
        <dbReference type="Proteomes" id="UP000231990"/>
    </source>
</evidence>
<keyword evidence="7 9" id="KW-0472">Membrane</keyword>
<evidence type="ECO:0000256" key="1">
    <source>
        <dbReference type="ARBA" id="ARBA00004651"/>
    </source>
</evidence>
<dbReference type="InterPro" id="IPR018456">
    <property type="entry name" value="PTR2_symporter_CS"/>
</dbReference>
<feature type="transmembrane region" description="Helical" evidence="9">
    <location>
        <begin position="331"/>
        <end position="353"/>
    </location>
</feature>
<dbReference type="Gene3D" id="1.20.1250.20">
    <property type="entry name" value="MFS general substrate transporter like domains"/>
    <property type="match status" value="2"/>
</dbReference>
<keyword evidence="4 8" id="KW-0812">Transmembrane</keyword>
<dbReference type="InterPro" id="IPR036259">
    <property type="entry name" value="MFS_trans_sf"/>
</dbReference>
<evidence type="ECO:0000256" key="6">
    <source>
        <dbReference type="ARBA" id="ARBA00022989"/>
    </source>
</evidence>
<evidence type="ECO:0000313" key="12">
    <source>
        <dbReference type="Proteomes" id="UP000231962"/>
    </source>
</evidence>
<accession>A0A2M9ZJ06</accession>
<organism evidence="11 13">
    <name type="scientific">Leptospira perolatii</name>
    <dbReference type="NCBI Taxonomy" id="2023191"/>
    <lineage>
        <taxon>Bacteria</taxon>
        <taxon>Pseudomonadati</taxon>
        <taxon>Spirochaetota</taxon>
        <taxon>Spirochaetia</taxon>
        <taxon>Leptospirales</taxon>
        <taxon>Leptospiraceae</taxon>
        <taxon>Leptospira</taxon>
    </lineage>
</organism>
<keyword evidence="6 9" id="KW-1133">Transmembrane helix</keyword>
<dbReference type="Proteomes" id="UP000231962">
    <property type="component" value="Unassembled WGS sequence"/>
</dbReference>
<dbReference type="CDD" id="cd17346">
    <property type="entry name" value="MFS_DtpA_like"/>
    <property type="match status" value="1"/>
</dbReference>
<dbReference type="GO" id="GO:0006857">
    <property type="term" value="P:oligopeptide transport"/>
    <property type="evidence" value="ECO:0007669"/>
    <property type="project" value="InterPro"/>
</dbReference>
<keyword evidence="12" id="KW-1185">Reference proteome</keyword>
<feature type="transmembrane region" description="Helical" evidence="9">
    <location>
        <begin position="172"/>
        <end position="191"/>
    </location>
</feature>
<dbReference type="RefSeq" id="WP_100714084.1">
    <property type="nucleotide sequence ID" value="NZ_NPDY01000009.1"/>
</dbReference>
<dbReference type="EMBL" id="NPDY01000009">
    <property type="protein sequence ID" value="PJZ69523.1"/>
    <property type="molecule type" value="Genomic_DNA"/>
</dbReference>
<dbReference type="AlphaFoldDB" id="A0A2M9ZJ06"/>
<dbReference type="InterPro" id="IPR005279">
    <property type="entry name" value="Dipep/tripep_permease"/>
</dbReference>
<gene>
    <name evidence="10" type="ORF">CH360_10995</name>
    <name evidence="11" type="ORF">CH373_16395</name>
</gene>
<feature type="transmembrane region" description="Helical" evidence="9">
    <location>
        <begin position="301"/>
        <end position="325"/>
    </location>
</feature>
<evidence type="ECO:0000256" key="9">
    <source>
        <dbReference type="SAM" id="Phobius"/>
    </source>
</evidence>
<comment type="caution">
    <text evidence="11">The sequence shown here is derived from an EMBL/GenBank/DDBJ whole genome shotgun (WGS) entry which is preliminary data.</text>
</comment>
<keyword evidence="3" id="KW-1003">Cell membrane</keyword>
<feature type="transmembrane region" description="Helical" evidence="9">
    <location>
        <begin position="265"/>
        <end position="289"/>
    </location>
</feature>
<dbReference type="GO" id="GO:0005886">
    <property type="term" value="C:plasma membrane"/>
    <property type="evidence" value="ECO:0007669"/>
    <property type="project" value="UniProtKB-SubCell"/>
</dbReference>
<evidence type="ECO:0000256" key="8">
    <source>
        <dbReference type="RuleBase" id="RU003755"/>
    </source>
</evidence>
<evidence type="ECO:0000256" key="2">
    <source>
        <dbReference type="ARBA" id="ARBA00022448"/>
    </source>
</evidence>
<dbReference type="InterPro" id="IPR000109">
    <property type="entry name" value="POT_fam"/>
</dbReference>
<dbReference type="PANTHER" id="PTHR23517:SF15">
    <property type="entry name" value="PROTON-DEPENDENT OLIGOPEPTIDE FAMILY TRANSPORT PROTEIN"/>
    <property type="match status" value="1"/>
</dbReference>
<dbReference type="GO" id="GO:1904680">
    <property type="term" value="F:peptide transmembrane transporter activity"/>
    <property type="evidence" value="ECO:0007669"/>
    <property type="project" value="InterPro"/>
</dbReference>